<dbReference type="PANTHER" id="PTHR34584">
    <property type="entry name" value="NA(+)/H(+) ANTIPORTER SUBUNIT E1"/>
    <property type="match status" value="1"/>
</dbReference>
<keyword evidence="8" id="KW-1185">Reference proteome</keyword>
<dbReference type="GO" id="GO:0008324">
    <property type="term" value="F:monoatomic cation transmembrane transporter activity"/>
    <property type="evidence" value="ECO:0007669"/>
    <property type="project" value="InterPro"/>
</dbReference>
<reference evidence="7 8" key="1">
    <citation type="submission" date="2016-11" db="EMBL/GenBank/DDBJ databases">
        <authorList>
            <person name="Jaros S."/>
            <person name="Januszkiewicz K."/>
            <person name="Wedrychowicz H."/>
        </authorList>
    </citation>
    <scope>NUCLEOTIDE SEQUENCE [LARGE SCALE GENOMIC DNA]</scope>
    <source>
        <strain evidence="7 8">DSM 26910</strain>
    </source>
</reference>
<dbReference type="Proteomes" id="UP000184164">
    <property type="component" value="Unassembled WGS sequence"/>
</dbReference>
<accession>A0A1M5CZX9</accession>
<evidence type="ECO:0000256" key="6">
    <source>
        <dbReference type="ARBA" id="ARBA00023136"/>
    </source>
</evidence>
<evidence type="ECO:0000313" key="8">
    <source>
        <dbReference type="Proteomes" id="UP000184164"/>
    </source>
</evidence>
<keyword evidence="3" id="KW-1003">Cell membrane</keyword>
<evidence type="ECO:0000256" key="1">
    <source>
        <dbReference type="ARBA" id="ARBA00004651"/>
    </source>
</evidence>
<proteinExistence type="inferred from homology"/>
<keyword evidence="6" id="KW-0472">Membrane</keyword>
<dbReference type="PANTHER" id="PTHR34584:SF1">
    <property type="entry name" value="NA(+)_H(+) ANTIPORTER SUBUNIT E1"/>
    <property type="match status" value="1"/>
</dbReference>
<dbReference type="RefSeq" id="WP_073002587.1">
    <property type="nucleotide sequence ID" value="NZ_FQUM01000006.1"/>
</dbReference>
<dbReference type="Pfam" id="PF01899">
    <property type="entry name" value="MNHE"/>
    <property type="match status" value="1"/>
</dbReference>
<protein>
    <submittedName>
        <fullName evidence="7">Na+/H+ ion antiporter subunit</fullName>
    </submittedName>
</protein>
<comment type="similarity">
    <text evidence="2">Belongs to the CPA3 antiporters (TC 2.A.63) subunit E family.</text>
</comment>
<sequence>MKILKKTYYLLAFCLFYLFKLVQSNIYIAWDILTPGKQSNPAFVEVPVILNSDTGLLMFSNLLSMTPGTLSLDISRDKKTMLVHVLYYSDEEQIQNGLKEMQQKIKRITG</sequence>
<evidence type="ECO:0000256" key="5">
    <source>
        <dbReference type="ARBA" id="ARBA00022989"/>
    </source>
</evidence>
<dbReference type="InterPro" id="IPR002758">
    <property type="entry name" value="Cation_antiport_E"/>
</dbReference>
<dbReference type="EMBL" id="FQUM01000006">
    <property type="protein sequence ID" value="SHF60251.1"/>
    <property type="molecule type" value="Genomic_DNA"/>
</dbReference>
<gene>
    <name evidence="7" type="ORF">SAMN05444274_106335</name>
</gene>
<name>A0A1M5CZX9_9BACT</name>
<evidence type="ECO:0000256" key="3">
    <source>
        <dbReference type="ARBA" id="ARBA00022475"/>
    </source>
</evidence>
<evidence type="ECO:0000256" key="4">
    <source>
        <dbReference type="ARBA" id="ARBA00022692"/>
    </source>
</evidence>
<evidence type="ECO:0000313" key="7">
    <source>
        <dbReference type="EMBL" id="SHF60251.1"/>
    </source>
</evidence>
<dbReference type="STRING" id="1484053.SAMN05444274_106335"/>
<keyword evidence="5" id="KW-1133">Transmembrane helix</keyword>
<comment type="subcellular location">
    <subcellularLocation>
        <location evidence="1">Cell membrane</location>
        <topology evidence="1">Multi-pass membrane protein</topology>
    </subcellularLocation>
</comment>
<keyword evidence="4" id="KW-0812">Transmembrane</keyword>
<organism evidence="7 8">
    <name type="scientific">Mariniphaga anaerophila</name>
    <dbReference type="NCBI Taxonomy" id="1484053"/>
    <lineage>
        <taxon>Bacteria</taxon>
        <taxon>Pseudomonadati</taxon>
        <taxon>Bacteroidota</taxon>
        <taxon>Bacteroidia</taxon>
        <taxon>Marinilabiliales</taxon>
        <taxon>Prolixibacteraceae</taxon>
        <taxon>Mariniphaga</taxon>
    </lineage>
</organism>
<evidence type="ECO:0000256" key="2">
    <source>
        <dbReference type="ARBA" id="ARBA00006228"/>
    </source>
</evidence>
<dbReference type="AlphaFoldDB" id="A0A1M5CZX9"/>
<dbReference type="GO" id="GO:0005886">
    <property type="term" value="C:plasma membrane"/>
    <property type="evidence" value="ECO:0007669"/>
    <property type="project" value="UniProtKB-SubCell"/>
</dbReference>
<dbReference type="OrthoDB" id="9800498at2"/>